<dbReference type="Proteomes" id="UP000466794">
    <property type="component" value="Unassembled WGS sequence"/>
</dbReference>
<dbReference type="GO" id="GO:0009307">
    <property type="term" value="P:DNA restriction-modification system"/>
    <property type="evidence" value="ECO:0007669"/>
    <property type="project" value="InterPro"/>
</dbReference>
<dbReference type="GO" id="GO:0003677">
    <property type="term" value="F:DNA binding"/>
    <property type="evidence" value="ECO:0007669"/>
    <property type="project" value="InterPro"/>
</dbReference>
<dbReference type="Pfam" id="PF04471">
    <property type="entry name" value="Mrr_cat"/>
    <property type="match status" value="1"/>
</dbReference>
<accession>A0A7K1UNF1</accession>
<dbReference type="EMBL" id="WRPP01000001">
    <property type="protein sequence ID" value="MVU75873.1"/>
    <property type="molecule type" value="Genomic_DNA"/>
</dbReference>
<dbReference type="InterPro" id="IPR011335">
    <property type="entry name" value="Restrct_endonuc-II-like"/>
</dbReference>
<keyword evidence="3" id="KW-1185">Reference proteome</keyword>
<evidence type="ECO:0000313" key="3">
    <source>
        <dbReference type="Proteomes" id="UP000466794"/>
    </source>
</evidence>
<evidence type="ECO:0000259" key="1">
    <source>
        <dbReference type="Pfam" id="PF04471"/>
    </source>
</evidence>
<organism evidence="2 3">
    <name type="scientific">Nocardia terrae</name>
    <dbReference type="NCBI Taxonomy" id="2675851"/>
    <lineage>
        <taxon>Bacteria</taxon>
        <taxon>Bacillati</taxon>
        <taxon>Actinomycetota</taxon>
        <taxon>Actinomycetes</taxon>
        <taxon>Mycobacteriales</taxon>
        <taxon>Nocardiaceae</taxon>
        <taxon>Nocardia</taxon>
    </lineage>
</organism>
<dbReference type="AlphaFoldDB" id="A0A7K1UNF1"/>
<proteinExistence type="predicted"/>
<protein>
    <recommendedName>
        <fullName evidence="1">Restriction endonuclease type IV Mrr domain-containing protein</fullName>
    </recommendedName>
</protein>
<comment type="caution">
    <text evidence="2">The sequence shown here is derived from an EMBL/GenBank/DDBJ whole genome shotgun (WGS) entry which is preliminary data.</text>
</comment>
<sequence length="290" mass="32913">MVTSKILDYSDYKSSSNLIDPGWESALGQRKDCLYCHERLAISFDQRFIRDASSFLWPRESDDLLHLRASDCPRCGWWQFEKTWDHETGVFHSVRGATLSSYAVDSAQVPVDALIQHIRDRPDSIHCIDPLRMEVLVGAVIAEHLDCEVRHVGRTADGGIDLLLVIADETVPIQVKRRSSATATESVKTVREMFGVMLRDGFRKAYVVSSARQFSRQSKAEIETAMARGAFDEFTLLDKQSFIDMMGRTVTATAPSWRKQLPDNDSVTEFILESSDWHRFVEHRAAFHAA</sequence>
<evidence type="ECO:0000313" key="2">
    <source>
        <dbReference type="EMBL" id="MVU75873.1"/>
    </source>
</evidence>
<reference evidence="2 3" key="1">
    <citation type="submission" date="2019-12" db="EMBL/GenBank/DDBJ databases">
        <title>Nocardia sp. nov. ET3-3 isolated from soil.</title>
        <authorList>
            <person name="Kanchanasin P."/>
            <person name="Tanasupawat S."/>
            <person name="Yuki M."/>
            <person name="Kudo T."/>
        </authorList>
    </citation>
    <scope>NUCLEOTIDE SEQUENCE [LARGE SCALE GENOMIC DNA]</scope>
    <source>
        <strain evidence="2 3">ET3-3</strain>
    </source>
</reference>
<dbReference type="GO" id="GO:0004519">
    <property type="term" value="F:endonuclease activity"/>
    <property type="evidence" value="ECO:0007669"/>
    <property type="project" value="InterPro"/>
</dbReference>
<feature type="domain" description="Restriction endonuclease type IV Mrr" evidence="1">
    <location>
        <begin position="128"/>
        <end position="246"/>
    </location>
</feature>
<name>A0A7K1UNF1_9NOCA</name>
<dbReference type="RefSeq" id="WP_157354652.1">
    <property type="nucleotide sequence ID" value="NZ_WRPP01000001.1"/>
</dbReference>
<dbReference type="InterPro" id="IPR007560">
    <property type="entry name" value="Restrct_endonuc_IV_Mrr"/>
</dbReference>
<dbReference type="InterPro" id="IPR011856">
    <property type="entry name" value="tRNA_endonuc-like_dom_sf"/>
</dbReference>
<dbReference type="SUPFAM" id="SSF52980">
    <property type="entry name" value="Restriction endonuclease-like"/>
    <property type="match status" value="1"/>
</dbReference>
<dbReference type="Gene3D" id="3.40.1350.10">
    <property type="match status" value="1"/>
</dbReference>
<gene>
    <name evidence="2" type="ORF">GPX89_01270</name>
</gene>